<dbReference type="PANTHER" id="PTHR43639:SF1">
    <property type="entry name" value="SHORT-CHAIN DEHYDROGENASE_REDUCTASE FAMILY PROTEIN"/>
    <property type="match status" value="1"/>
</dbReference>
<sequence length="251" mass="25820">MCTKWPRLAGKNAVVTGASKGIGAGIAKHLAAEGAAVVVNYGSDKEGAGRVVAEITAAGGKAVAIGADVSNPADIARFFGESAEALGEIDILVNNAGIYELAPLGEITPEHFHRLFNINVLGIILSTQEALKYFNPRGGSIINTSSVVSIGSPAYVSVYGATKAAVDGLTRSFSKELAARKIRVNSINPGPIETDGVHAQGLIETFIALGEQTALGRVGQPEDIAPGVVFLASDESGWMTGESLHINGGLK</sequence>
<dbReference type="PANTHER" id="PTHR43639">
    <property type="entry name" value="OXIDOREDUCTASE, SHORT-CHAIN DEHYDROGENASE/REDUCTASE FAMILY (AFU_ORTHOLOGUE AFUA_5G02870)"/>
    <property type="match status" value="1"/>
</dbReference>
<dbReference type="PRINTS" id="PR00081">
    <property type="entry name" value="GDHRDH"/>
</dbReference>
<dbReference type="SUPFAM" id="SSF51735">
    <property type="entry name" value="NAD(P)-binding Rossmann-fold domains"/>
    <property type="match status" value="1"/>
</dbReference>
<name>A0A934R220_9BACT</name>
<keyword evidence="2 4" id="KW-0560">Oxidoreductase</keyword>
<dbReference type="PRINTS" id="PR00080">
    <property type="entry name" value="SDRFAMILY"/>
</dbReference>
<dbReference type="InterPro" id="IPR020904">
    <property type="entry name" value="Sc_DH/Rdtase_CS"/>
</dbReference>
<proteinExistence type="inferred from homology"/>
<dbReference type="FunFam" id="3.40.50.720:FF:000084">
    <property type="entry name" value="Short-chain dehydrogenase reductase"/>
    <property type="match status" value="1"/>
</dbReference>
<dbReference type="GO" id="GO:0047936">
    <property type="term" value="F:glucose 1-dehydrogenase [NAD(P)+] activity"/>
    <property type="evidence" value="ECO:0007669"/>
    <property type="project" value="UniProtKB-EC"/>
</dbReference>
<dbReference type="PROSITE" id="PS00061">
    <property type="entry name" value="ADH_SHORT"/>
    <property type="match status" value="1"/>
</dbReference>
<dbReference type="EMBL" id="JAENIK010000008">
    <property type="protein sequence ID" value="MBK1815384.1"/>
    <property type="molecule type" value="Genomic_DNA"/>
</dbReference>
<accession>A0A934R220</accession>
<dbReference type="InterPro" id="IPR036291">
    <property type="entry name" value="NAD(P)-bd_dom_sf"/>
</dbReference>
<dbReference type="SMART" id="SM00822">
    <property type="entry name" value="PKS_KR"/>
    <property type="match status" value="1"/>
</dbReference>
<gene>
    <name evidence="4" type="ORF">JIN84_07150</name>
</gene>
<dbReference type="RefSeq" id="WP_200350345.1">
    <property type="nucleotide sequence ID" value="NZ_BAABHZ010000012.1"/>
</dbReference>
<feature type="domain" description="Ketoreductase" evidence="3">
    <location>
        <begin position="11"/>
        <end position="195"/>
    </location>
</feature>
<dbReference type="InterPro" id="IPR002347">
    <property type="entry name" value="SDR_fam"/>
</dbReference>
<dbReference type="NCBIfam" id="NF005559">
    <property type="entry name" value="PRK07231.1"/>
    <property type="match status" value="1"/>
</dbReference>
<evidence type="ECO:0000313" key="5">
    <source>
        <dbReference type="Proteomes" id="UP000600139"/>
    </source>
</evidence>
<dbReference type="EC" id="1.1.1.47" evidence="4"/>
<comment type="caution">
    <text evidence="4">The sequence shown here is derived from an EMBL/GenBank/DDBJ whole genome shotgun (WGS) entry which is preliminary data.</text>
</comment>
<evidence type="ECO:0000313" key="4">
    <source>
        <dbReference type="EMBL" id="MBK1815384.1"/>
    </source>
</evidence>
<evidence type="ECO:0000256" key="1">
    <source>
        <dbReference type="ARBA" id="ARBA00006484"/>
    </source>
</evidence>
<evidence type="ECO:0000256" key="2">
    <source>
        <dbReference type="ARBA" id="ARBA00023002"/>
    </source>
</evidence>
<dbReference type="Gene3D" id="3.40.50.720">
    <property type="entry name" value="NAD(P)-binding Rossmann-like Domain"/>
    <property type="match status" value="1"/>
</dbReference>
<dbReference type="InterPro" id="IPR057326">
    <property type="entry name" value="KR_dom"/>
</dbReference>
<dbReference type="Pfam" id="PF13561">
    <property type="entry name" value="adh_short_C2"/>
    <property type="match status" value="1"/>
</dbReference>
<protein>
    <submittedName>
        <fullName evidence="4">Glucose 1-dehydrogenase</fullName>
        <ecNumber evidence="4">1.1.1.47</ecNumber>
    </submittedName>
</protein>
<keyword evidence="5" id="KW-1185">Reference proteome</keyword>
<reference evidence="4" key="1">
    <citation type="submission" date="2021-01" db="EMBL/GenBank/DDBJ databases">
        <title>Modified the classification status of verrucomicrobia.</title>
        <authorList>
            <person name="Feng X."/>
        </authorList>
    </citation>
    <scope>NUCLEOTIDE SEQUENCE</scope>
    <source>
        <strain evidence="4">JCM 18052</strain>
    </source>
</reference>
<dbReference type="AlphaFoldDB" id="A0A934R220"/>
<dbReference type="Proteomes" id="UP000600139">
    <property type="component" value="Unassembled WGS sequence"/>
</dbReference>
<evidence type="ECO:0000259" key="3">
    <source>
        <dbReference type="SMART" id="SM00822"/>
    </source>
</evidence>
<comment type="similarity">
    <text evidence="1">Belongs to the short-chain dehydrogenases/reductases (SDR) family.</text>
</comment>
<organism evidence="4 5">
    <name type="scientific">Luteolibacter yonseiensis</name>
    <dbReference type="NCBI Taxonomy" id="1144680"/>
    <lineage>
        <taxon>Bacteria</taxon>
        <taxon>Pseudomonadati</taxon>
        <taxon>Verrucomicrobiota</taxon>
        <taxon>Verrucomicrobiia</taxon>
        <taxon>Verrucomicrobiales</taxon>
        <taxon>Verrucomicrobiaceae</taxon>
        <taxon>Luteolibacter</taxon>
    </lineage>
</organism>